<dbReference type="GO" id="GO:0036064">
    <property type="term" value="C:ciliary basal body"/>
    <property type="evidence" value="ECO:0007669"/>
    <property type="project" value="TreeGrafter"/>
</dbReference>
<dbReference type="InterPro" id="IPR056332">
    <property type="entry name" value="Beta-prop_BBS7"/>
</dbReference>
<dbReference type="WBParaSite" id="BXY_1584400.1">
    <property type="protein sequence ID" value="BXY_1584400.1"/>
    <property type="gene ID" value="BXY_1584400"/>
</dbReference>
<evidence type="ECO:0000313" key="6">
    <source>
        <dbReference type="EMBL" id="CAD5220021.1"/>
    </source>
</evidence>
<dbReference type="SUPFAM" id="SSF50978">
    <property type="entry name" value="WD40 repeat-like"/>
    <property type="match status" value="1"/>
</dbReference>
<dbReference type="GO" id="GO:0008104">
    <property type="term" value="P:intracellular protein localization"/>
    <property type="evidence" value="ECO:0007669"/>
    <property type="project" value="TreeGrafter"/>
</dbReference>
<evidence type="ECO:0000313" key="9">
    <source>
        <dbReference type="Proteomes" id="UP000659654"/>
    </source>
</evidence>
<organism evidence="8 10">
    <name type="scientific">Bursaphelenchus xylophilus</name>
    <name type="common">Pinewood nematode worm</name>
    <name type="synonym">Aphelenchoides xylophilus</name>
    <dbReference type="NCBI Taxonomy" id="6326"/>
    <lineage>
        <taxon>Eukaryota</taxon>
        <taxon>Metazoa</taxon>
        <taxon>Ecdysozoa</taxon>
        <taxon>Nematoda</taxon>
        <taxon>Chromadorea</taxon>
        <taxon>Rhabditida</taxon>
        <taxon>Tylenchina</taxon>
        <taxon>Tylenchomorpha</taxon>
        <taxon>Aphelenchoidea</taxon>
        <taxon>Aphelenchoididae</taxon>
        <taxon>Bursaphelenchus</taxon>
    </lineage>
</organism>
<dbReference type="Proteomes" id="UP000659654">
    <property type="component" value="Unassembled WGS sequence"/>
</dbReference>
<dbReference type="EMBL" id="CAJFDI010000003">
    <property type="protein sequence ID" value="CAD5220021.1"/>
    <property type="molecule type" value="Genomic_DNA"/>
</dbReference>
<dbReference type="InterPro" id="IPR056333">
    <property type="entry name" value="BBS7_pf_dom"/>
</dbReference>
<sequence>MLVNVKFYRVDYAQVGTTNRGCMRLIHSEKSGNVTPKKKAQQPKYRIVVGANSGILLCLERKADETKIVFKTNPGPPISFVRLGGALHTIQDKTFAAAGETVRGYSKKGKQFLSFESNMAETISSMYVYGVDLFLAGRNTVYQYHDCEEKANYMCTDKITDIICLPSVEGGWVGRGVTPLVACEDKTIKVLQNLKLQYEVILGDIPSTMHLFMNDGGFTKQKILYGTKNGRLGLLDLGEKSGRILWEIATSSSAAISAIYCHRLTENTHPDIVVGKEDGVIDIYTVDDADKATFRQNYNCDESITALECIRVEDGNYDEIIVCTYTGWVFGLSTEQYKPEAPTKKTSVDNTPSLQVKVQKMQSELDQLELKVKEEREKYHEMVVKGNSENKEMGTYIDTTPHFHVNDRFTLNKDLACYTLTIELAVPIEYVFLQSDVNVELMDVEKNSAVISVTPPDPQNGNQLLAVYRCQADITRMEMRIRSIEGQFGTLKMYIVPRLQLKTCQLRSYPIKPLALHERVHHFDETRPLNVLTFTGNFSINEAHSWLVTCVSQIPERCPGTDTVTLNFQSTFNGGTMLQATYSKGKAIYRSDNLSTIIILRDVISKLVTNKQLKVQISCEFNDSSVEHTLRLIHPKMEYQAQLAKKVELASSLKELKAAFGDVSYLNAELTNILLNHDKLYEEAEDKSIYFDRIVGIIVDLFIDRTKVNGLPLGNKANDLLQILHEDYTFQNVLKFFEANSR</sequence>
<dbReference type="Pfam" id="PF23743">
    <property type="entry name" value="Beta-prop_BBS7"/>
    <property type="match status" value="1"/>
</dbReference>
<protein>
    <submittedName>
        <fullName evidence="6">(pine wood nematode) hypothetical protein</fullName>
    </submittedName>
</protein>
<evidence type="ECO:0000313" key="10">
    <source>
        <dbReference type="WBParaSite" id="BXY_1584400.1"/>
    </source>
</evidence>
<gene>
    <name evidence="6" type="ORF">BXYJ_LOCUS5970</name>
</gene>
<dbReference type="SMR" id="A0A1I7SS27"/>
<dbReference type="GO" id="GO:0060271">
    <property type="term" value="P:cilium assembly"/>
    <property type="evidence" value="ECO:0007669"/>
    <property type="project" value="TreeGrafter"/>
</dbReference>
<dbReference type="GO" id="GO:0034464">
    <property type="term" value="C:BBSome"/>
    <property type="evidence" value="ECO:0007669"/>
    <property type="project" value="TreeGrafter"/>
</dbReference>
<dbReference type="AlphaFoldDB" id="A0A1I7SS27"/>
<dbReference type="Pfam" id="PF23361">
    <property type="entry name" value="BBS7_pf"/>
    <property type="match status" value="1"/>
</dbReference>
<reference evidence="10" key="1">
    <citation type="submission" date="2016-11" db="UniProtKB">
        <authorList>
            <consortium name="WormBaseParasite"/>
        </authorList>
    </citation>
    <scope>IDENTIFICATION</scope>
</reference>
<feature type="domain" description="BBS7 beta-propeller" evidence="5">
    <location>
        <begin position="39"/>
        <end position="334"/>
    </location>
</feature>
<feature type="domain" description="BBS7 platform" evidence="4">
    <location>
        <begin position="517"/>
        <end position="620"/>
    </location>
</feature>
<dbReference type="InterPro" id="IPR036322">
    <property type="entry name" value="WD40_repeat_dom_sf"/>
</dbReference>
<evidence type="ECO:0000259" key="5">
    <source>
        <dbReference type="Pfam" id="PF23743"/>
    </source>
</evidence>
<keyword evidence="1" id="KW-0175">Coiled coil</keyword>
<evidence type="ECO:0000313" key="7">
    <source>
        <dbReference type="EMBL" id="CAG9105753.1"/>
    </source>
</evidence>
<feature type="domain" description="BBS7 helical hairpin" evidence="2">
    <location>
        <begin position="623"/>
        <end position="737"/>
    </location>
</feature>
<dbReference type="InterPro" id="IPR056334">
    <property type="entry name" value="BBS7_GAE_dom"/>
</dbReference>
<dbReference type="GO" id="GO:0043005">
    <property type="term" value="C:neuron projection"/>
    <property type="evidence" value="ECO:0007669"/>
    <property type="project" value="TreeGrafter"/>
</dbReference>
<name>A0A1I7SS27_BURXY</name>
<dbReference type="Proteomes" id="UP000582659">
    <property type="component" value="Unassembled WGS sequence"/>
</dbReference>
<feature type="coiled-coil region" evidence="1">
    <location>
        <begin position="351"/>
        <end position="385"/>
    </location>
</feature>
<reference evidence="7" key="2">
    <citation type="submission" date="2020-08" db="EMBL/GenBank/DDBJ databases">
        <authorList>
            <person name="Kikuchi T."/>
        </authorList>
    </citation>
    <scope>NUCLEOTIDE SEQUENCE</scope>
    <source>
        <strain evidence="6">Ka4C1</strain>
    </source>
</reference>
<evidence type="ECO:0000259" key="3">
    <source>
        <dbReference type="Pfam" id="PF23360"/>
    </source>
</evidence>
<dbReference type="PANTHER" id="PTHR16074:SF4">
    <property type="entry name" value="BARDET-BIEDL SYNDROME 7 PROTEIN"/>
    <property type="match status" value="1"/>
</dbReference>
<dbReference type="GO" id="GO:0016020">
    <property type="term" value="C:membrane"/>
    <property type="evidence" value="ECO:0007669"/>
    <property type="project" value="TreeGrafter"/>
</dbReference>
<dbReference type="Pfam" id="PF23349">
    <property type="entry name" value="BBS7_hp"/>
    <property type="match status" value="1"/>
</dbReference>
<dbReference type="GO" id="GO:0005930">
    <property type="term" value="C:axoneme"/>
    <property type="evidence" value="ECO:0007669"/>
    <property type="project" value="TreeGrafter"/>
</dbReference>
<dbReference type="EMBL" id="CAJFCV020000003">
    <property type="protein sequence ID" value="CAG9105753.1"/>
    <property type="molecule type" value="Genomic_DNA"/>
</dbReference>
<accession>A0A1I7SS27</accession>
<proteinExistence type="predicted"/>
<feature type="domain" description="BBS7 GAE" evidence="3">
    <location>
        <begin position="401"/>
        <end position="509"/>
    </location>
</feature>
<dbReference type="Pfam" id="PF23360">
    <property type="entry name" value="BBS7_GAE"/>
    <property type="match status" value="1"/>
</dbReference>
<evidence type="ECO:0000256" key="1">
    <source>
        <dbReference type="SAM" id="Coils"/>
    </source>
</evidence>
<dbReference type="InterPro" id="IPR056335">
    <property type="entry name" value="BBS7_hairpin"/>
</dbReference>
<dbReference type="eggNOG" id="ENOG502QPS5">
    <property type="taxonomic scope" value="Eukaryota"/>
</dbReference>
<dbReference type="PANTHER" id="PTHR16074">
    <property type="entry name" value="BARDET-BIEDL SYNDROME 7 PROTEIN"/>
    <property type="match status" value="1"/>
</dbReference>
<dbReference type="Proteomes" id="UP000095284">
    <property type="component" value="Unplaced"/>
</dbReference>
<keyword evidence="9" id="KW-1185">Reference proteome</keyword>
<evidence type="ECO:0000259" key="4">
    <source>
        <dbReference type="Pfam" id="PF23361"/>
    </source>
</evidence>
<dbReference type="OrthoDB" id="414590at2759"/>
<evidence type="ECO:0000313" key="8">
    <source>
        <dbReference type="Proteomes" id="UP000095284"/>
    </source>
</evidence>
<evidence type="ECO:0000259" key="2">
    <source>
        <dbReference type="Pfam" id="PF23349"/>
    </source>
</evidence>